<feature type="region of interest" description="Disordered" evidence="1">
    <location>
        <begin position="200"/>
        <end position="226"/>
    </location>
</feature>
<feature type="compositionally biased region" description="Polar residues" evidence="1">
    <location>
        <begin position="26"/>
        <end position="39"/>
    </location>
</feature>
<dbReference type="PANTHER" id="PTHR37540">
    <property type="entry name" value="TRANSCRIPTION FACTOR (ACR-2), PUTATIVE-RELATED-RELATED"/>
    <property type="match status" value="1"/>
</dbReference>
<sequence>MDERRPESSQDARGVVHNPGRGGMSPASNDASEEGQSSNKYRRIDREGARTAPSSDNASRFLFVDSSSTGSRPRSDQRAINAHIQQTAHRNRKHAAQKHKPTGAANIGRNRRAPVLQPRPVEHQRAAVRPIPLEQRRPHEESSPSSPSSTASSSTISIRSESRTPEPTAPGPQRYSPDVYREQLDRLRHYTNVRRPEVENALNAQRNEQHASSQIVRRTTADDETNSVRSMLTQILQRLDDGHAGHSIQRPPNLSLRNTALDPFNISSVHITPSMNTALRHFSDVMIPGVFPTKHQADIQTRWAFQSAAQEPLVLYSLLALSSAERSARLGELRGGSIETTFTEADLENRAVPDFVSYKLNAVKIANETMKSMETAAQASTIFAMMCLLSIEVITGNQKEIFAHVSGLQKLIAWRGGYHGIPPHATELILSASYMCAALTRSLPAAPPTSILPSLPPSLVEEIRQNVSDDLKKMGIGLTASDADTILDWRIAQAYRDMRDVVQYREYYHETQVLPVQEENDYINAKSYQFRYAVLSAPFEPRAPASDKEEGCRLALLIFWFSNYQVTAPDSALNRTLTAQLKTALQGSDLKGLWGPYYELLTWVLMLGAFISAGQRERPWFVMNLAKVSKVLNLHEWAEVRALLLKFYYLDRIYAKGMQDIWEEASLLAESLD</sequence>
<feature type="compositionally biased region" description="Low complexity" evidence="1">
    <location>
        <begin position="143"/>
        <end position="159"/>
    </location>
</feature>
<feature type="region of interest" description="Disordered" evidence="1">
    <location>
        <begin position="1"/>
        <end position="178"/>
    </location>
</feature>
<evidence type="ECO:0008006" key="4">
    <source>
        <dbReference type="Google" id="ProtNLM"/>
    </source>
</evidence>
<evidence type="ECO:0000313" key="2">
    <source>
        <dbReference type="EMBL" id="KAJ9614545.1"/>
    </source>
</evidence>
<dbReference type="EMBL" id="JAPDRK010000003">
    <property type="protein sequence ID" value="KAJ9614545.1"/>
    <property type="molecule type" value="Genomic_DNA"/>
</dbReference>
<organism evidence="2 3">
    <name type="scientific">Cladophialophora chaetospira</name>
    <dbReference type="NCBI Taxonomy" id="386627"/>
    <lineage>
        <taxon>Eukaryota</taxon>
        <taxon>Fungi</taxon>
        <taxon>Dikarya</taxon>
        <taxon>Ascomycota</taxon>
        <taxon>Pezizomycotina</taxon>
        <taxon>Eurotiomycetes</taxon>
        <taxon>Chaetothyriomycetidae</taxon>
        <taxon>Chaetothyriales</taxon>
        <taxon>Herpotrichiellaceae</taxon>
        <taxon>Cladophialophora</taxon>
    </lineage>
</organism>
<feature type="compositionally biased region" description="Polar residues" evidence="1">
    <location>
        <begin position="202"/>
        <end position="217"/>
    </location>
</feature>
<evidence type="ECO:0000313" key="3">
    <source>
        <dbReference type="Proteomes" id="UP001172673"/>
    </source>
</evidence>
<reference evidence="2" key="1">
    <citation type="submission" date="2022-10" db="EMBL/GenBank/DDBJ databases">
        <title>Culturing micro-colonial fungi from biological soil crusts in the Mojave desert and describing Neophaeococcomyces mojavensis, and introducing the new genera and species Taxawa tesnikishii.</title>
        <authorList>
            <person name="Kurbessoian T."/>
            <person name="Stajich J.E."/>
        </authorList>
    </citation>
    <scope>NUCLEOTIDE SEQUENCE</scope>
    <source>
        <strain evidence="2">TK_41</strain>
    </source>
</reference>
<feature type="compositionally biased region" description="Basic and acidic residues" evidence="1">
    <location>
        <begin position="1"/>
        <end position="10"/>
    </location>
</feature>
<protein>
    <recommendedName>
        <fullName evidence="4">Tachykinin family protein</fullName>
    </recommendedName>
</protein>
<dbReference type="PANTHER" id="PTHR37540:SF5">
    <property type="entry name" value="TRANSCRIPTION FACTOR DOMAIN-CONTAINING PROTEIN"/>
    <property type="match status" value="1"/>
</dbReference>
<dbReference type="Pfam" id="PF11951">
    <property type="entry name" value="Fungal_trans_2"/>
    <property type="match status" value="1"/>
</dbReference>
<evidence type="ECO:0000256" key="1">
    <source>
        <dbReference type="SAM" id="MobiDB-lite"/>
    </source>
</evidence>
<keyword evidence="3" id="KW-1185">Reference proteome</keyword>
<accession>A0AA38XJB6</accession>
<gene>
    <name evidence="2" type="ORF">H2200_002682</name>
</gene>
<comment type="caution">
    <text evidence="2">The sequence shown here is derived from an EMBL/GenBank/DDBJ whole genome shotgun (WGS) entry which is preliminary data.</text>
</comment>
<dbReference type="InterPro" id="IPR021858">
    <property type="entry name" value="Fun_TF"/>
</dbReference>
<name>A0AA38XJB6_9EURO</name>
<feature type="compositionally biased region" description="Basic residues" evidence="1">
    <location>
        <begin position="89"/>
        <end position="101"/>
    </location>
</feature>
<dbReference type="Proteomes" id="UP001172673">
    <property type="component" value="Unassembled WGS sequence"/>
</dbReference>
<proteinExistence type="predicted"/>
<dbReference type="AlphaFoldDB" id="A0AA38XJB6"/>